<protein>
    <submittedName>
        <fullName evidence="1">Uncharacterized protein</fullName>
    </submittedName>
</protein>
<dbReference type="EMBL" id="MU273497">
    <property type="protein sequence ID" value="KAI0034626.1"/>
    <property type="molecule type" value="Genomic_DNA"/>
</dbReference>
<name>A0ACB8QTC5_9AGAM</name>
<sequence length="360" mass="40335">MNDWNKVPANSRGDPWFTDGNIVLLSDSDPPETILAFKVHRGVVARHSEVFQTMFDLPPPMGEPIEMLEGCPVVHMIGDRANELGDFIKALYDGAVFQHRDISDFFYVTGILRLATKYLVTRLREQAIRHLTETWPYTLQGHDAMVDRALSSPSIGNASYPYVHPLHVLNASREANVSVTIPAVLYFLSIYPLADILRADHPKLLVVHPSAPSKSLVPDALKDYTLMYQHRLQLMLEFIHKTCGERSEDPNCAGVPRQCKRGFAGLTYQLATALSVRTGVFHNMLQATNWIDAESTVCSTCKRAFRRDVLAQREKWWRELPAVVGLPDWEALIAQDLSLTPVATSLLIRHAPATGISEVV</sequence>
<organism evidence="1 2">
    <name type="scientific">Vararia minispora EC-137</name>
    <dbReference type="NCBI Taxonomy" id="1314806"/>
    <lineage>
        <taxon>Eukaryota</taxon>
        <taxon>Fungi</taxon>
        <taxon>Dikarya</taxon>
        <taxon>Basidiomycota</taxon>
        <taxon>Agaricomycotina</taxon>
        <taxon>Agaricomycetes</taxon>
        <taxon>Russulales</taxon>
        <taxon>Lachnocladiaceae</taxon>
        <taxon>Vararia</taxon>
    </lineage>
</organism>
<comment type="caution">
    <text evidence="1">The sequence shown here is derived from an EMBL/GenBank/DDBJ whole genome shotgun (WGS) entry which is preliminary data.</text>
</comment>
<accession>A0ACB8QTC5</accession>
<evidence type="ECO:0000313" key="2">
    <source>
        <dbReference type="Proteomes" id="UP000814128"/>
    </source>
</evidence>
<gene>
    <name evidence="1" type="ORF">K488DRAFT_45007</name>
</gene>
<dbReference type="Proteomes" id="UP000814128">
    <property type="component" value="Unassembled WGS sequence"/>
</dbReference>
<proteinExistence type="predicted"/>
<evidence type="ECO:0000313" key="1">
    <source>
        <dbReference type="EMBL" id="KAI0034626.1"/>
    </source>
</evidence>
<reference evidence="1" key="1">
    <citation type="submission" date="2021-02" db="EMBL/GenBank/DDBJ databases">
        <authorList>
            <consortium name="DOE Joint Genome Institute"/>
            <person name="Ahrendt S."/>
            <person name="Looney B.P."/>
            <person name="Miyauchi S."/>
            <person name="Morin E."/>
            <person name="Drula E."/>
            <person name="Courty P.E."/>
            <person name="Chicoki N."/>
            <person name="Fauchery L."/>
            <person name="Kohler A."/>
            <person name="Kuo A."/>
            <person name="Labutti K."/>
            <person name="Pangilinan J."/>
            <person name="Lipzen A."/>
            <person name="Riley R."/>
            <person name="Andreopoulos W."/>
            <person name="He G."/>
            <person name="Johnson J."/>
            <person name="Barry K.W."/>
            <person name="Grigoriev I.V."/>
            <person name="Nagy L."/>
            <person name="Hibbett D."/>
            <person name="Henrissat B."/>
            <person name="Matheny P.B."/>
            <person name="Labbe J."/>
            <person name="Martin F."/>
        </authorList>
    </citation>
    <scope>NUCLEOTIDE SEQUENCE</scope>
    <source>
        <strain evidence="1">EC-137</strain>
    </source>
</reference>
<keyword evidence="2" id="KW-1185">Reference proteome</keyword>
<reference evidence="1" key="2">
    <citation type="journal article" date="2022" name="New Phytol.">
        <title>Evolutionary transition to the ectomycorrhizal habit in the genomes of a hyperdiverse lineage of mushroom-forming fungi.</title>
        <authorList>
            <person name="Looney B."/>
            <person name="Miyauchi S."/>
            <person name="Morin E."/>
            <person name="Drula E."/>
            <person name="Courty P.E."/>
            <person name="Kohler A."/>
            <person name="Kuo A."/>
            <person name="LaButti K."/>
            <person name="Pangilinan J."/>
            <person name="Lipzen A."/>
            <person name="Riley R."/>
            <person name="Andreopoulos W."/>
            <person name="He G."/>
            <person name="Johnson J."/>
            <person name="Nolan M."/>
            <person name="Tritt A."/>
            <person name="Barry K.W."/>
            <person name="Grigoriev I.V."/>
            <person name="Nagy L.G."/>
            <person name="Hibbett D."/>
            <person name="Henrissat B."/>
            <person name="Matheny P.B."/>
            <person name="Labbe J."/>
            <person name="Martin F.M."/>
        </authorList>
    </citation>
    <scope>NUCLEOTIDE SEQUENCE</scope>
    <source>
        <strain evidence="1">EC-137</strain>
    </source>
</reference>